<evidence type="ECO:0000256" key="1">
    <source>
        <dbReference type="SAM" id="MobiDB-lite"/>
    </source>
</evidence>
<protein>
    <submittedName>
        <fullName evidence="2">Uncharacterized protein</fullName>
    </submittedName>
</protein>
<name>A0AAP0F2P3_9MAGN</name>
<feature type="region of interest" description="Disordered" evidence="1">
    <location>
        <begin position="19"/>
        <end position="38"/>
    </location>
</feature>
<evidence type="ECO:0000313" key="2">
    <source>
        <dbReference type="EMBL" id="KAK9102800.1"/>
    </source>
</evidence>
<organism evidence="2 3">
    <name type="scientific">Stephania japonica</name>
    <dbReference type="NCBI Taxonomy" id="461633"/>
    <lineage>
        <taxon>Eukaryota</taxon>
        <taxon>Viridiplantae</taxon>
        <taxon>Streptophyta</taxon>
        <taxon>Embryophyta</taxon>
        <taxon>Tracheophyta</taxon>
        <taxon>Spermatophyta</taxon>
        <taxon>Magnoliopsida</taxon>
        <taxon>Ranunculales</taxon>
        <taxon>Menispermaceae</taxon>
        <taxon>Menispermoideae</taxon>
        <taxon>Cissampelideae</taxon>
        <taxon>Stephania</taxon>
    </lineage>
</organism>
<proteinExistence type="predicted"/>
<dbReference type="AlphaFoldDB" id="A0AAP0F2P3"/>
<dbReference type="EMBL" id="JBBNAE010000008">
    <property type="protein sequence ID" value="KAK9102800.1"/>
    <property type="molecule type" value="Genomic_DNA"/>
</dbReference>
<gene>
    <name evidence="2" type="ORF">Sjap_020054</name>
</gene>
<accession>A0AAP0F2P3</accession>
<comment type="caution">
    <text evidence="2">The sequence shown here is derived from an EMBL/GenBank/DDBJ whole genome shotgun (WGS) entry which is preliminary data.</text>
</comment>
<evidence type="ECO:0000313" key="3">
    <source>
        <dbReference type="Proteomes" id="UP001417504"/>
    </source>
</evidence>
<sequence>MRWPVDRLTRKLRGIKAMRRKGRNRRYEASGDDDEGHKNEAFARAGKDVSAGLQMVHEDMDNLLKKATKVTRNTEAWRKITKEFVDRLDPIVEECNKALNDRMVRKIFKRMWRPKKINIDSD</sequence>
<dbReference type="Proteomes" id="UP001417504">
    <property type="component" value="Unassembled WGS sequence"/>
</dbReference>
<reference evidence="2 3" key="1">
    <citation type="submission" date="2024-01" db="EMBL/GenBank/DDBJ databases">
        <title>Genome assemblies of Stephania.</title>
        <authorList>
            <person name="Yang L."/>
        </authorList>
    </citation>
    <scope>NUCLEOTIDE SEQUENCE [LARGE SCALE GENOMIC DNA]</scope>
    <source>
        <strain evidence="2">QJT</strain>
        <tissue evidence="2">Leaf</tissue>
    </source>
</reference>
<keyword evidence="3" id="KW-1185">Reference proteome</keyword>
<feature type="compositionally biased region" description="Basic and acidic residues" evidence="1">
    <location>
        <begin position="25"/>
        <end position="38"/>
    </location>
</feature>